<dbReference type="PANTHER" id="PTHR43433">
    <property type="entry name" value="HYDROLASE, ALPHA/BETA FOLD FAMILY PROTEIN"/>
    <property type="match status" value="1"/>
</dbReference>
<dbReference type="InParanoid" id="A0A3A9JAC4"/>
<comment type="caution">
    <text evidence="3">The sequence shown here is derived from an EMBL/GenBank/DDBJ whole genome shotgun (WGS) entry which is preliminary data.</text>
</comment>
<keyword evidence="3" id="KW-0378">Hydrolase</keyword>
<gene>
    <name evidence="3" type="ORF">D6Z83_19555</name>
    <name evidence="4" type="ORF">EBE87_12020</name>
</gene>
<dbReference type="SUPFAM" id="SSF53474">
    <property type="entry name" value="alpha/beta-Hydrolases"/>
    <property type="match status" value="1"/>
</dbReference>
<dbReference type="InterPro" id="IPR013595">
    <property type="entry name" value="Pept_S33_TAP-like_C"/>
</dbReference>
<dbReference type="EMBL" id="RFLX01000007">
    <property type="protein sequence ID" value="RMI24860.1"/>
    <property type="molecule type" value="Genomic_DNA"/>
</dbReference>
<dbReference type="InterPro" id="IPR029058">
    <property type="entry name" value="AB_hydrolase_fold"/>
</dbReference>
<name>A0A3A9JAC4_9PROT</name>
<dbReference type="EMBL" id="RAQU01000149">
    <property type="protein sequence ID" value="RKK02471.1"/>
    <property type="molecule type" value="Genomic_DNA"/>
</dbReference>
<evidence type="ECO:0000313" key="3">
    <source>
        <dbReference type="EMBL" id="RKK02471.1"/>
    </source>
</evidence>
<sequence length="361" mass="38723">MGAAGIDLRFLLDMLKLWYSNGCANLPPESGIALHLQIFGGDGLAVGWHEGDAHPTILAFCASVRCRKNIVVLKPRRQGADIVPHHRMVERRPCRRTKRNPRMFIDLADMLVHCVVEGPDTAPPLLLLHSIGTTQNIWDAQAQALAGRFRVIRPDLRGHGLSSVTPGDYTMRQLAGDALALLDALGIEKAHVAGTSIGGRIAQQVAVEAPERVLSLCLLNTALEFPSPAIWQVRIDEVRRDGTQVLADAVMPRWVVDTALPSSRGLRWMLLRTDKTGYAGAACALRDATAADVAGRIQPPCTVIAGERDPAAPAEAVAALQAAIPGAELVVLPGAGHITTYEFADAVTAQMLAHFDRLGIG</sequence>
<dbReference type="GO" id="GO:0004806">
    <property type="term" value="F:triacylglycerol lipase activity"/>
    <property type="evidence" value="ECO:0007669"/>
    <property type="project" value="TreeGrafter"/>
</dbReference>
<evidence type="ECO:0000313" key="6">
    <source>
        <dbReference type="Proteomes" id="UP000278036"/>
    </source>
</evidence>
<feature type="domain" description="Peptidase S33 tripeptidyl aminopeptidase-like C-terminal" evidence="2">
    <location>
        <begin position="298"/>
        <end position="345"/>
    </location>
</feature>
<protein>
    <submittedName>
        <fullName evidence="3">Alpha/beta fold hydrolase</fullName>
    </submittedName>
</protein>
<dbReference type="GO" id="GO:0046503">
    <property type="term" value="P:glycerolipid catabolic process"/>
    <property type="evidence" value="ECO:0007669"/>
    <property type="project" value="TreeGrafter"/>
</dbReference>
<dbReference type="InterPro" id="IPR050471">
    <property type="entry name" value="AB_hydrolase"/>
</dbReference>
<evidence type="ECO:0000259" key="1">
    <source>
        <dbReference type="Pfam" id="PF00561"/>
    </source>
</evidence>
<feature type="domain" description="AB hydrolase-1" evidence="1">
    <location>
        <begin position="123"/>
        <end position="230"/>
    </location>
</feature>
<dbReference type="Pfam" id="PF08386">
    <property type="entry name" value="Abhydrolase_4"/>
    <property type="match status" value="1"/>
</dbReference>
<dbReference type="AlphaFoldDB" id="A0A3A9JAC4"/>
<dbReference type="InterPro" id="IPR000073">
    <property type="entry name" value="AB_hydrolase_1"/>
</dbReference>
<accession>A0A3A9JAC4</accession>
<dbReference type="Gene3D" id="3.40.50.1820">
    <property type="entry name" value="alpha/beta hydrolase"/>
    <property type="match status" value="1"/>
</dbReference>
<dbReference type="Pfam" id="PF00561">
    <property type="entry name" value="Abhydrolase_1"/>
    <property type="match status" value="1"/>
</dbReference>
<dbReference type="Proteomes" id="UP000278036">
    <property type="component" value="Unassembled WGS sequence"/>
</dbReference>
<dbReference type="PRINTS" id="PR00111">
    <property type="entry name" value="ABHYDROLASE"/>
</dbReference>
<proteinExistence type="predicted"/>
<dbReference type="Proteomes" id="UP000274097">
    <property type="component" value="Unassembled WGS sequence"/>
</dbReference>
<evidence type="ECO:0000313" key="5">
    <source>
        <dbReference type="Proteomes" id="UP000274097"/>
    </source>
</evidence>
<keyword evidence="5" id="KW-1185">Reference proteome</keyword>
<dbReference type="PANTHER" id="PTHR43433:SF5">
    <property type="entry name" value="AB HYDROLASE-1 DOMAIN-CONTAINING PROTEIN"/>
    <property type="match status" value="1"/>
</dbReference>
<reference evidence="3 6" key="1">
    <citation type="submission" date="2018-09" db="EMBL/GenBank/DDBJ databases">
        <title>Roseomonas sp. nov., isolated from feces of Tibetan antelopes in the Qinghai-Tibet plateau, China.</title>
        <authorList>
            <person name="Tian Z."/>
        </authorList>
    </citation>
    <scope>NUCLEOTIDE SEQUENCE [LARGE SCALE GENOMIC DNA]</scope>
    <source>
        <strain evidence="4 5">Z23</strain>
        <strain evidence="3 6">Z24</strain>
    </source>
</reference>
<evidence type="ECO:0000313" key="4">
    <source>
        <dbReference type="EMBL" id="RMI24860.1"/>
    </source>
</evidence>
<organism evidence="3 6">
    <name type="scientific">Teichococcus wenyumeiae</name>
    <dbReference type="NCBI Taxonomy" id="2478470"/>
    <lineage>
        <taxon>Bacteria</taxon>
        <taxon>Pseudomonadati</taxon>
        <taxon>Pseudomonadota</taxon>
        <taxon>Alphaproteobacteria</taxon>
        <taxon>Acetobacterales</taxon>
        <taxon>Roseomonadaceae</taxon>
        <taxon>Roseomonas</taxon>
    </lineage>
</organism>
<evidence type="ECO:0000259" key="2">
    <source>
        <dbReference type="Pfam" id="PF08386"/>
    </source>
</evidence>